<evidence type="ECO:0000313" key="2">
    <source>
        <dbReference type="EMBL" id="OMP03501.1"/>
    </source>
</evidence>
<dbReference type="Proteomes" id="UP000188268">
    <property type="component" value="Unassembled WGS sequence"/>
</dbReference>
<sequence>MGRRRRRQETGCSNKVKKEMRGVRLGADVGKGKKGSL</sequence>
<proteinExistence type="predicted"/>
<name>A0A1R3K8T8_COCAP</name>
<protein>
    <submittedName>
        <fullName evidence="2">Uncharacterized protein</fullName>
    </submittedName>
</protein>
<dbReference type="AlphaFoldDB" id="A0A1R3K8T8"/>
<organism evidence="2 3">
    <name type="scientific">Corchorus capsularis</name>
    <name type="common">Jute</name>
    <dbReference type="NCBI Taxonomy" id="210143"/>
    <lineage>
        <taxon>Eukaryota</taxon>
        <taxon>Viridiplantae</taxon>
        <taxon>Streptophyta</taxon>
        <taxon>Embryophyta</taxon>
        <taxon>Tracheophyta</taxon>
        <taxon>Spermatophyta</taxon>
        <taxon>Magnoliopsida</taxon>
        <taxon>eudicotyledons</taxon>
        <taxon>Gunneridae</taxon>
        <taxon>Pentapetalae</taxon>
        <taxon>rosids</taxon>
        <taxon>malvids</taxon>
        <taxon>Malvales</taxon>
        <taxon>Malvaceae</taxon>
        <taxon>Grewioideae</taxon>
        <taxon>Apeibeae</taxon>
        <taxon>Corchorus</taxon>
    </lineage>
</organism>
<evidence type="ECO:0000256" key="1">
    <source>
        <dbReference type="SAM" id="MobiDB-lite"/>
    </source>
</evidence>
<dbReference type="Gramene" id="OMP03501">
    <property type="protein sequence ID" value="OMP03501"/>
    <property type="gene ID" value="CCACVL1_02398"/>
</dbReference>
<comment type="caution">
    <text evidence="2">The sequence shown here is derived from an EMBL/GenBank/DDBJ whole genome shotgun (WGS) entry which is preliminary data.</text>
</comment>
<gene>
    <name evidence="2" type="ORF">CCACVL1_02398</name>
</gene>
<feature type="region of interest" description="Disordered" evidence="1">
    <location>
        <begin position="1"/>
        <end position="37"/>
    </location>
</feature>
<keyword evidence="3" id="KW-1185">Reference proteome</keyword>
<reference evidence="2 3" key="1">
    <citation type="submission" date="2013-09" db="EMBL/GenBank/DDBJ databases">
        <title>Corchorus capsularis genome sequencing.</title>
        <authorList>
            <person name="Alam M."/>
            <person name="Haque M.S."/>
            <person name="Islam M.S."/>
            <person name="Emdad E.M."/>
            <person name="Islam M.M."/>
            <person name="Ahmed B."/>
            <person name="Halim A."/>
            <person name="Hossen Q.M.M."/>
            <person name="Hossain M.Z."/>
            <person name="Ahmed R."/>
            <person name="Khan M.M."/>
            <person name="Islam R."/>
            <person name="Rashid M.M."/>
            <person name="Khan S.A."/>
            <person name="Rahman M.S."/>
            <person name="Alam M."/>
        </authorList>
    </citation>
    <scope>NUCLEOTIDE SEQUENCE [LARGE SCALE GENOMIC DNA]</scope>
    <source>
        <strain evidence="3">cv. CVL-1</strain>
        <tissue evidence="2">Whole seedling</tissue>
    </source>
</reference>
<dbReference type="EMBL" id="AWWV01006041">
    <property type="protein sequence ID" value="OMP03501.1"/>
    <property type="molecule type" value="Genomic_DNA"/>
</dbReference>
<evidence type="ECO:0000313" key="3">
    <source>
        <dbReference type="Proteomes" id="UP000188268"/>
    </source>
</evidence>
<accession>A0A1R3K8T8</accession>